<reference evidence="3 4" key="1">
    <citation type="submission" date="2019-03" db="EMBL/GenBank/DDBJ databases">
        <title>Genomic Encyclopedia of Archaeal and Bacterial Type Strains, Phase II (KMG-II): from individual species to whole genera.</title>
        <authorList>
            <person name="Goeker M."/>
        </authorList>
    </citation>
    <scope>NUCLEOTIDE SEQUENCE [LARGE SCALE GENOMIC DNA]</scope>
    <source>
        <strain evidence="3 4">DSM 24425</strain>
    </source>
</reference>
<name>A0A4R1GK27_9BACT</name>
<proteinExistence type="predicted"/>
<protein>
    <submittedName>
        <fullName evidence="3">Parvulin-like peptidyl-prolyl cis-trans isomerase protein</fullName>
    </submittedName>
</protein>
<dbReference type="PANTHER" id="PTHR47245:SF2">
    <property type="entry name" value="PEPTIDYL-PROLYL CIS-TRANS ISOMERASE HP_0175-RELATED"/>
    <property type="match status" value="1"/>
</dbReference>
<evidence type="ECO:0000313" key="3">
    <source>
        <dbReference type="EMBL" id="TCK04632.1"/>
    </source>
</evidence>
<gene>
    <name evidence="3" type="ORF">CLV27_1065</name>
</gene>
<dbReference type="InterPro" id="IPR050245">
    <property type="entry name" value="PrsA_foldase"/>
</dbReference>
<evidence type="ECO:0000256" key="1">
    <source>
        <dbReference type="SAM" id="SignalP"/>
    </source>
</evidence>
<dbReference type="PROSITE" id="PS51257">
    <property type="entry name" value="PROKAR_LIPOPROTEIN"/>
    <property type="match status" value="1"/>
</dbReference>
<dbReference type="EMBL" id="SMFV01000003">
    <property type="protein sequence ID" value="TCK04632.1"/>
    <property type="molecule type" value="Genomic_DNA"/>
</dbReference>
<evidence type="ECO:0000259" key="2">
    <source>
        <dbReference type="Pfam" id="PF13145"/>
    </source>
</evidence>
<dbReference type="InterPro" id="IPR027304">
    <property type="entry name" value="Trigger_fact/SurA_dom_sf"/>
</dbReference>
<dbReference type="SUPFAM" id="SSF109998">
    <property type="entry name" value="Triger factor/SurA peptide-binding domain-like"/>
    <property type="match status" value="1"/>
</dbReference>
<dbReference type="RefSeq" id="WP_132526526.1">
    <property type="nucleotide sequence ID" value="NZ_SMFV01000003.1"/>
</dbReference>
<dbReference type="InterPro" id="IPR000297">
    <property type="entry name" value="PPIase_PpiC"/>
</dbReference>
<dbReference type="Proteomes" id="UP000295777">
    <property type="component" value="Unassembled WGS sequence"/>
</dbReference>
<keyword evidence="3" id="KW-0413">Isomerase</keyword>
<dbReference type="Pfam" id="PF13145">
    <property type="entry name" value="Rotamase_2"/>
    <property type="match status" value="1"/>
</dbReference>
<sequence length="421" mass="49347">MRRFLPALLLVAFISTSCESGVQKAETKKETVCTEDTLLASGKGIRITLGDYRYVEELLKPKAKDYFSKHPEDLLNRMINRRLVIKYVEDSGLAKKYGLDREIERFKKEYLSRYYVSLQAQEVAEKVTDEEIVKRFKELFPDKDPSKMTEGDRKFIRNELKVKKYDEAVRDIYASVEKKIAFTQKDGRVVASCCGIEVAAEGKDTSKLKEKLKKELLTEYFYRKAVEKGYDKNPEFQRMLTEYYAGKAIEVFRKELRKKITVTEEEIKRFYEQNREKFKMPERAKAVVFYFRSKERAEKAKEELEKGKDWKQVARAFAQFTAKEKSYYNDPKDPVGTLIFMGGDKKAGKVLIADLGSNRYIVVKVLKFIPPKEITLTEARNYITLRLEGEKLREKEKELLKSLREKYGVKLFRENFECLKG</sequence>
<keyword evidence="1" id="KW-0732">Signal</keyword>
<keyword evidence="4" id="KW-1185">Reference proteome</keyword>
<accession>A0A4R1GK27</accession>
<dbReference type="AlphaFoldDB" id="A0A4R1GK27"/>
<comment type="caution">
    <text evidence="3">The sequence shown here is derived from an EMBL/GenBank/DDBJ whole genome shotgun (WGS) entry which is preliminary data.</text>
</comment>
<evidence type="ECO:0000313" key="4">
    <source>
        <dbReference type="Proteomes" id="UP000295777"/>
    </source>
</evidence>
<organism evidence="3 4">
    <name type="scientific">Phorcysia thermohydrogeniphila</name>
    <dbReference type="NCBI Taxonomy" id="936138"/>
    <lineage>
        <taxon>Bacteria</taxon>
        <taxon>Pseudomonadati</taxon>
        <taxon>Aquificota</taxon>
        <taxon>Aquificia</taxon>
        <taxon>Desulfurobacteriales</taxon>
        <taxon>Desulfurobacteriaceae</taxon>
        <taxon>Phorcysia</taxon>
    </lineage>
</organism>
<dbReference type="PANTHER" id="PTHR47245">
    <property type="entry name" value="PEPTIDYLPROLYL ISOMERASE"/>
    <property type="match status" value="1"/>
</dbReference>
<dbReference type="OrthoDB" id="14196at2"/>
<dbReference type="Gene3D" id="6.10.140.970">
    <property type="match status" value="1"/>
</dbReference>
<feature type="domain" description="PpiC" evidence="2">
    <location>
        <begin position="262"/>
        <end position="381"/>
    </location>
</feature>
<feature type="signal peptide" evidence="1">
    <location>
        <begin position="1"/>
        <end position="20"/>
    </location>
</feature>
<dbReference type="GO" id="GO:0003755">
    <property type="term" value="F:peptidyl-prolyl cis-trans isomerase activity"/>
    <property type="evidence" value="ECO:0007669"/>
    <property type="project" value="InterPro"/>
</dbReference>
<feature type="chain" id="PRO_5020647997" evidence="1">
    <location>
        <begin position="21"/>
        <end position="421"/>
    </location>
</feature>